<evidence type="ECO:0000313" key="2">
    <source>
        <dbReference type="EMBL" id="QHS98789.1"/>
    </source>
</evidence>
<dbReference type="AlphaFoldDB" id="A0A6C0C4T9"/>
<evidence type="ECO:0000256" key="1">
    <source>
        <dbReference type="SAM" id="Coils"/>
    </source>
</evidence>
<dbReference type="Gene3D" id="3.30.40.220">
    <property type="match status" value="2"/>
</dbReference>
<sequence length="450" mass="52968">MFSQDKKDNSMVKIKKPKKIKKIIPKCKWTNKKGEPCPWKISPNKTCCKRHAEWENTSTNNPDLKRCSGCKNLFITKETSKTCNICKKRSAINTKKETIKKQENNKKCIVVNSKSNEPCKHFALTNDDYCSKHQTLKKYNELTEAGNKVCMNWIRGCFNILEKDDASSCKCCKIKQNEKDKNRYNLKKNTANTFHSNENKFMCINCNKVFDNKENKNNKCIKCYEIYKNGQDSRKPREKYNNQLKEYKNRAKNKKKQEWNLTDEEAIALFQKPCHYCGGHENQLSGIDRKNNDLGYTPENSLPSCTLCNMMKYTHNYDNFYKIIDVVSHVCVKRFKYSFKYRNNMNELFECANTKRTYETYIKQSCDKRNLCMKLTKEDFHYIKTLGCHYCGYFGGTGACGIDRMDSKLDYTLDNCVPCCKTCNYLKKDLTFEEFKSHTNKIYEFNHQVI</sequence>
<feature type="coiled-coil region" evidence="1">
    <location>
        <begin position="237"/>
        <end position="264"/>
    </location>
</feature>
<dbReference type="EMBL" id="MN739323">
    <property type="protein sequence ID" value="QHS98789.1"/>
    <property type="molecule type" value="Genomic_DNA"/>
</dbReference>
<organism evidence="2">
    <name type="scientific">viral metagenome</name>
    <dbReference type="NCBI Taxonomy" id="1070528"/>
    <lineage>
        <taxon>unclassified sequences</taxon>
        <taxon>metagenomes</taxon>
        <taxon>organismal metagenomes</taxon>
    </lineage>
</organism>
<proteinExistence type="predicted"/>
<accession>A0A6C0C4T9</accession>
<name>A0A6C0C4T9_9ZZZZ</name>
<protein>
    <submittedName>
        <fullName evidence="2">Uncharacterized protein</fullName>
    </submittedName>
</protein>
<keyword evidence="1" id="KW-0175">Coiled coil</keyword>
<reference evidence="2" key="1">
    <citation type="journal article" date="2020" name="Nature">
        <title>Giant virus diversity and host interactions through global metagenomics.</title>
        <authorList>
            <person name="Schulz F."/>
            <person name="Roux S."/>
            <person name="Paez-Espino D."/>
            <person name="Jungbluth S."/>
            <person name="Walsh D.A."/>
            <person name="Denef V.J."/>
            <person name="McMahon K.D."/>
            <person name="Konstantinidis K.T."/>
            <person name="Eloe-Fadrosh E.A."/>
            <person name="Kyrpides N.C."/>
            <person name="Woyke T."/>
        </authorList>
    </citation>
    <scope>NUCLEOTIDE SEQUENCE</scope>
    <source>
        <strain evidence="2">GVMAG-M-3300020185-18</strain>
    </source>
</reference>